<keyword evidence="1" id="KW-0808">Transferase</keyword>
<protein>
    <submittedName>
        <fullName evidence="1">N-acetyltransferase</fullName>
    </submittedName>
</protein>
<keyword evidence="2" id="KW-1185">Reference proteome</keyword>
<dbReference type="InterPro" id="IPR007434">
    <property type="entry name" value="FemAB-like"/>
</dbReference>
<dbReference type="AlphaFoldDB" id="A0A6M4MGA6"/>
<reference evidence="2" key="1">
    <citation type="submission" date="2014-12" db="EMBL/GenBank/DDBJ databases">
        <title>Complete genome sequence of a multi-drug resistant Klebsiella pneumoniae.</title>
        <authorList>
            <person name="Hua X."/>
            <person name="Chen Q."/>
            <person name="Li X."/>
            <person name="Feng Y."/>
            <person name="Ruan Z."/>
            <person name="Yu Y."/>
        </authorList>
    </citation>
    <scope>NUCLEOTIDE SEQUENCE [LARGE SCALE GENOMIC DNA]</scope>
    <source>
        <strain evidence="2">5.12</strain>
    </source>
</reference>
<gene>
    <name evidence="1" type="ORF">CA267_014535</name>
</gene>
<reference evidence="1 2" key="2">
    <citation type="submission" date="2020-04" db="EMBL/GenBank/DDBJ databases">
        <title>Complete genome sequence of Alteromonas pelagimontana 5.12T.</title>
        <authorList>
            <person name="Sinha R.K."/>
            <person name="Krishnan K.P."/>
            <person name="Kurian J.P."/>
        </authorList>
    </citation>
    <scope>NUCLEOTIDE SEQUENCE [LARGE SCALE GENOMIC DNA]</scope>
    <source>
        <strain evidence="1 2">5.12</strain>
    </source>
</reference>
<dbReference type="OrthoDB" id="9776898at2"/>
<dbReference type="GO" id="GO:0016740">
    <property type="term" value="F:transferase activity"/>
    <property type="evidence" value="ECO:0007669"/>
    <property type="project" value="UniProtKB-KW"/>
</dbReference>
<dbReference type="PANTHER" id="PTHR47017">
    <property type="entry name" value="ACYL-COA"/>
    <property type="match status" value="1"/>
</dbReference>
<name>A0A6M4MGA6_9ALTE</name>
<dbReference type="RefSeq" id="WP_075610549.1">
    <property type="nucleotide sequence ID" value="NZ_CP052766.1"/>
</dbReference>
<sequence>MAFHFSFISKISDISSAQWQALAQNAGPFLQHGFLSLLESTECVGEATGWQPMHLIIYDDNVPIAAMPGYIKYDSYGEYVFDHSWANAYHQYGYSYYPKWISAIPFTPVTGPRLLLADHVKEDVVRTYAAQAIDTLAQQNISSAHILFPPLKCAGAAVTAGYLKRVNVQFQWHNYDYQHFDDFLAALTSRKRKALRKSRQQLSAANVTIKRYTGADISAPEQDFFYLCYQQTYLKRSGHNGYLSEGFFKGLFATMAENMLLVVAYQDENPVASALFLYDATGLYGRYWGSLVEIDGLHFECCYFQGIEFAIEKKQPLFNPGTQGEHKILRGFEPIYCVSFHKLFAPAFHHAVSNFLYQETPAMVEYYHQAAEVLPFNNTFLPNLKTMKTPDVHMDNRETKQRNDK</sequence>
<accession>A0A6M4MGA6</accession>
<evidence type="ECO:0000313" key="1">
    <source>
        <dbReference type="EMBL" id="QJR81888.1"/>
    </source>
</evidence>
<dbReference type="KEGG" id="apel:CA267_014535"/>
<dbReference type="Proteomes" id="UP000219285">
    <property type="component" value="Chromosome"/>
</dbReference>
<dbReference type="EMBL" id="CP052766">
    <property type="protein sequence ID" value="QJR81888.1"/>
    <property type="molecule type" value="Genomic_DNA"/>
</dbReference>
<dbReference type="Pfam" id="PF04339">
    <property type="entry name" value="FemAB_like"/>
    <property type="match status" value="1"/>
</dbReference>
<dbReference type="Gene3D" id="3.40.630.30">
    <property type="match status" value="1"/>
</dbReference>
<proteinExistence type="predicted"/>
<dbReference type="SUPFAM" id="SSF55729">
    <property type="entry name" value="Acyl-CoA N-acyltransferases (Nat)"/>
    <property type="match status" value="1"/>
</dbReference>
<organism evidence="1 2">
    <name type="scientific">Alteromonas pelagimontana</name>
    <dbReference type="NCBI Taxonomy" id="1858656"/>
    <lineage>
        <taxon>Bacteria</taxon>
        <taxon>Pseudomonadati</taxon>
        <taxon>Pseudomonadota</taxon>
        <taxon>Gammaproteobacteria</taxon>
        <taxon>Alteromonadales</taxon>
        <taxon>Alteromonadaceae</taxon>
        <taxon>Alteromonas/Salinimonas group</taxon>
        <taxon>Alteromonas</taxon>
    </lineage>
</organism>
<dbReference type="PANTHER" id="PTHR47017:SF1">
    <property type="entry name" value="ACYL-COA"/>
    <property type="match status" value="1"/>
</dbReference>
<evidence type="ECO:0000313" key="2">
    <source>
        <dbReference type="Proteomes" id="UP000219285"/>
    </source>
</evidence>
<dbReference type="InterPro" id="IPR016181">
    <property type="entry name" value="Acyl_CoA_acyltransferase"/>
</dbReference>